<dbReference type="GO" id="GO:0003677">
    <property type="term" value="F:DNA binding"/>
    <property type="evidence" value="ECO:0007669"/>
    <property type="project" value="UniProtKB-KW"/>
</dbReference>
<keyword evidence="2" id="KW-0805">Transcription regulation</keyword>
<evidence type="ECO:0000256" key="1">
    <source>
        <dbReference type="ARBA" id="ARBA00009437"/>
    </source>
</evidence>
<dbReference type="InterPro" id="IPR005119">
    <property type="entry name" value="LysR_subst-bd"/>
</dbReference>
<reference evidence="6 7" key="1">
    <citation type="submission" date="2015-10" db="EMBL/GenBank/DDBJ databases">
        <title>Pseudomonas helleri sp. nov. and Pseudomonas weihenstephanensis sp. nov., isolated from raw cows milk.</title>
        <authorList>
            <person name="Von Neubeck M."/>
            <person name="Huptas C."/>
            <person name="Wenning M."/>
            <person name="Scherer S."/>
        </authorList>
    </citation>
    <scope>NUCLEOTIDE SEQUENCE [LARGE SCALE GENOMIC DNA]</scope>
    <source>
        <strain evidence="6 7">BSTT44</strain>
    </source>
</reference>
<feature type="domain" description="HTH lysR-type" evidence="5">
    <location>
        <begin position="11"/>
        <end position="64"/>
    </location>
</feature>
<dbReference type="InterPro" id="IPR050950">
    <property type="entry name" value="HTH-type_LysR_regulators"/>
</dbReference>
<keyword evidence="7" id="KW-1185">Reference proteome</keyword>
<dbReference type="GO" id="GO:0005829">
    <property type="term" value="C:cytosol"/>
    <property type="evidence" value="ECO:0007669"/>
    <property type="project" value="TreeGrafter"/>
</dbReference>
<dbReference type="Gene3D" id="1.10.10.10">
    <property type="entry name" value="Winged helix-like DNA-binding domain superfamily/Winged helix DNA-binding domain"/>
    <property type="match status" value="2"/>
</dbReference>
<evidence type="ECO:0000313" key="6">
    <source>
        <dbReference type="EMBL" id="KQB53882.1"/>
    </source>
</evidence>
<dbReference type="InterPro" id="IPR036388">
    <property type="entry name" value="WH-like_DNA-bd_sf"/>
</dbReference>
<dbReference type="SUPFAM" id="SSF46785">
    <property type="entry name" value="Winged helix' DNA-binding domain"/>
    <property type="match status" value="2"/>
</dbReference>
<dbReference type="Proteomes" id="UP000050342">
    <property type="component" value="Unassembled WGS sequence"/>
</dbReference>
<dbReference type="PANTHER" id="PTHR30419">
    <property type="entry name" value="HTH-TYPE TRANSCRIPTIONAL REGULATOR YBHD"/>
    <property type="match status" value="1"/>
</dbReference>
<sequence>MPALSLPALMQLRAFVRVAEHGSISRACEYLLRAQSVITRSILNLEKRLDVTLFERHANGMLLSPYGKAILPRALRILAELDSIPALVGHAPHEPLYLLQTRRLEVFVKLCETRHMQTVAQAFNLTQPAISASLKILEEGASKVLFERTARGLQPTQASYDILYPVRRALNDLRRLDADVAAIKGSLQGVVMVGALPLGRTRILPEAIVQLLEKHPGVRVATNESPFDLLALELRAGDVDFVFGALRADDYASDLQGEELLTEEMVILARNGHPLLAKRLQKEDLKGMSWVLPRADTPARLLLEAHFQRIGQPPPEPVVETGDMAIIRGMLMRSDMLAVVSAHQLEYEIASGELQALTLDLQDTQRPIGLTYRINGLPSPAAEALMTLIREVTGAKSYACR</sequence>
<comment type="similarity">
    <text evidence="1">Belongs to the LysR transcriptional regulatory family.</text>
</comment>
<keyword evidence="3" id="KW-0238">DNA-binding</keyword>
<feature type="domain" description="HTH lysR-type" evidence="5">
    <location>
        <begin position="99"/>
        <end position="156"/>
    </location>
</feature>
<dbReference type="SUPFAM" id="SSF53850">
    <property type="entry name" value="Periplasmic binding protein-like II"/>
    <property type="match status" value="1"/>
</dbReference>
<gene>
    <name evidence="6" type="ORF">AQS70_08775</name>
</gene>
<name>A0A0Q1CGV7_9PSED</name>
<dbReference type="GO" id="GO:0003700">
    <property type="term" value="F:DNA-binding transcription factor activity"/>
    <property type="evidence" value="ECO:0007669"/>
    <property type="project" value="InterPro"/>
</dbReference>
<proteinExistence type="inferred from homology"/>
<dbReference type="InterPro" id="IPR036390">
    <property type="entry name" value="WH_DNA-bd_sf"/>
</dbReference>
<dbReference type="RefSeq" id="WP_055102667.1">
    <property type="nucleotide sequence ID" value="NZ_LLWH01000146.1"/>
</dbReference>
<dbReference type="EMBL" id="LLWH01000146">
    <property type="protein sequence ID" value="KQB53882.1"/>
    <property type="molecule type" value="Genomic_DNA"/>
</dbReference>
<comment type="caution">
    <text evidence="6">The sequence shown here is derived from an EMBL/GenBank/DDBJ whole genome shotgun (WGS) entry which is preliminary data.</text>
</comment>
<evidence type="ECO:0000259" key="5">
    <source>
        <dbReference type="PROSITE" id="PS50931"/>
    </source>
</evidence>
<dbReference type="PROSITE" id="PS50931">
    <property type="entry name" value="HTH_LYSR"/>
    <property type="match status" value="2"/>
</dbReference>
<evidence type="ECO:0000256" key="2">
    <source>
        <dbReference type="ARBA" id="ARBA00023015"/>
    </source>
</evidence>
<dbReference type="InterPro" id="IPR000847">
    <property type="entry name" value="LysR_HTH_N"/>
</dbReference>
<dbReference type="AlphaFoldDB" id="A0A0Q1CGV7"/>
<organism evidence="6 7">
    <name type="scientific">Pseudomonas endophytica</name>
    <dbReference type="NCBI Taxonomy" id="1563157"/>
    <lineage>
        <taxon>Bacteria</taxon>
        <taxon>Pseudomonadati</taxon>
        <taxon>Pseudomonadota</taxon>
        <taxon>Gammaproteobacteria</taxon>
        <taxon>Pseudomonadales</taxon>
        <taxon>Pseudomonadaceae</taxon>
        <taxon>Pseudomonas</taxon>
    </lineage>
</organism>
<evidence type="ECO:0000256" key="4">
    <source>
        <dbReference type="ARBA" id="ARBA00023163"/>
    </source>
</evidence>
<dbReference type="PANTHER" id="PTHR30419:SF14">
    <property type="entry name" value="LYSR FAMILY TRANSCRIPTIONAL REGULATOR"/>
    <property type="match status" value="1"/>
</dbReference>
<protein>
    <submittedName>
        <fullName evidence="6">LysR family transcriptional regulator</fullName>
    </submittedName>
</protein>
<dbReference type="Gene3D" id="3.40.190.290">
    <property type="match status" value="1"/>
</dbReference>
<keyword evidence="4" id="KW-0804">Transcription</keyword>
<accession>A0A0Q1CGV7</accession>
<dbReference type="OrthoDB" id="5914299at2"/>
<dbReference type="Pfam" id="PF03466">
    <property type="entry name" value="LysR_substrate"/>
    <property type="match status" value="1"/>
</dbReference>
<dbReference type="STRING" id="1563157.AQS70_08775"/>
<evidence type="ECO:0000256" key="3">
    <source>
        <dbReference type="ARBA" id="ARBA00023125"/>
    </source>
</evidence>
<dbReference type="Pfam" id="PF00126">
    <property type="entry name" value="HTH_1"/>
    <property type="match status" value="2"/>
</dbReference>
<evidence type="ECO:0000313" key="7">
    <source>
        <dbReference type="Proteomes" id="UP000050342"/>
    </source>
</evidence>